<evidence type="ECO:0000259" key="2">
    <source>
        <dbReference type="SMART" id="SM00829"/>
    </source>
</evidence>
<evidence type="ECO:0000313" key="3">
    <source>
        <dbReference type="EMBL" id="OJI92967.1"/>
    </source>
</evidence>
<dbReference type="OrthoDB" id="9805663at2"/>
<organism evidence="3 4">
    <name type="scientific">Planktotalea frisia</name>
    <dbReference type="NCBI Taxonomy" id="696762"/>
    <lineage>
        <taxon>Bacteria</taxon>
        <taxon>Pseudomonadati</taxon>
        <taxon>Pseudomonadota</taxon>
        <taxon>Alphaproteobacteria</taxon>
        <taxon>Rhodobacterales</taxon>
        <taxon>Paracoccaceae</taxon>
        <taxon>Planktotalea</taxon>
    </lineage>
</organism>
<dbReference type="Pfam" id="PF16884">
    <property type="entry name" value="ADH_N_2"/>
    <property type="match status" value="1"/>
</dbReference>
<evidence type="ECO:0000313" key="4">
    <source>
        <dbReference type="Proteomes" id="UP000184514"/>
    </source>
</evidence>
<proteinExistence type="predicted"/>
<dbReference type="InterPro" id="IPR020843">
    <property type="entry name" value="ER"/>
</dbReference>
<dbReference type="SUPFAM" id="SSF51735">
    <property type="entry name" value="NAD(P)-binding Rossmann-fold domains"/>
    <property type="match status" value="1"/>
</dbReference>
<name>A0A1L9NUL5_9RHOB</name>
<dbReference type="RefSeq" id="WP_072631271.1">
    <property type="nucleotide sequence ID" value="NZ_MLCB01000159.1"/>
</dbReference>
<dbReference type="SUPFAM" id="SSF50129">
    <property type="entry name" value="GroES-like"/>
    <property type="match status" value="1"/>
</dbReference>
<dbReference type="FunFam" id="3.40.50.720:FF:000121">
    <property type="entry name" value="Prostaglandin reductase 2"/>
    <property type="match status" value="1"/>
</dbReference>
<dbReference type="Proteomes" id="UP000184514">
    <property type="component" value="Unassembled WGS sequence"/>
</dbReference>
<dbReference type="Gene3D" id="3.40.50.720">
    <property type="entry name" value="NAD(P)-binding Rossmann-like Domain"/>
    <property type="match status" value="1"/>
</dbReference>
<reference evidence="3 4" key="1">
    <citation type="submission" date="2016-10" db="EMBL/GenBank/DDBJ databases">
        <title>Genome sequence of Planktotalea frisia SH6-1.</title>
        <authorList>
            <person name="Poehlein A."/>
            <person name="Bakenhus I."/>
            <person name="Voget S."/>
            <person name="Brinkhoff T."/>
            <person name="Simon M."/>
        </authorList>
    </citation>
    <scope>NUCLEOTIDE SEQUENCE [LARGE SCALE GENOMIC DNA]</scope>
    <source>
        <strain evidence="3 4">SH6-1</strain>
    </source>
</reference>
<keyword evidence="4" id="KW-1185">Reference proteome</keyword>
<evidence type="ECO:0000256" key="1">
    <source>
        <dbReference type="ARBA" id="ARBA00023002"/>
    </source>
</evidence>
<dbReference type="AlphaFoldDB" id="A0A1L9NUL5"/>
<dbReference type="STRING" id="696762.PFRI_27420"/>
<sequence length="330" mass="36449">MTNPIQIRFAGPAPTDHELWRITRDPAPQLQDGEVQLKLSHVSVDPAMRGWITNKRSYIEPVQPGEIMRAFGVGEVVASKAEGFAPGDWVTGFTGLASACVLPSKFIRKIDISLAEPKDYLSGLGMTGYTAYFGITDIGQPKTGETVVISAAAGAVGSIACQVAKNLGARVIGIAGGPEKCAWLRDELKIDGVIDYKNESIREGLERETPDGIDVYYDNVGGEVLDEVLARINRRARLVICGAISQYGDMFNMKGPSNYMALITHSARMQGFTMRDYMRRVPEAFMQLLKWKHQGKLTYREHMLEGLENFPQAFEMLFRGENTGKLLIKV</sequence>
<dbReference type="InterPro" id="IPR041694">
    <property type="entry name" value="ADH_N_2"/>
</dbReference>
<dbReference type="Pfam" id="PF00107">
    <property type="entry name" value="ADH_zinc_N"/>
    <property type="match status" value="1"/>
</dbReference>
<gene>
    <name evidence="3" type="primary">yfmJ</name>
    <name evidence="3" type="ORF">PFRI_27420</name>
</gene>
<dbReference type="PANTHER" id="PTHR43205">
    <property type="entry name" value="PROSTAGLANDIN REDUCTASE"/>
    <property type="match status" value="1"/>
</dbReference>
<accession>A0A1L9NUL5</accession>
<dbReference type="SMART" id="SM00829">
    <property type="entry name" value="PKS_ER"/>
    <property type="match status" value="1"/>
</dbReference>
<dbReference type="EC" id="1.-.-.-" evidence="3"/>
<dbReference type="CDD" id="cd05288">
    <property type="entry name" value="PGDH"/>
    <property type="match status" value="1"/>
</dbReference>
<dbReference type="InterPro" id="IPR036291">
    <property type="entry name" value="NAD(P)-bd_dom_sf"/>
</dbReference>
<dbReference type="InterPro" id="IPR045010">
    <property type="entry name" value="MDR_fam"/>
</dbReference>
<protein>
    <submittedName>
        <fullName evidence="3">Putative NADP-dependent oxidoreductase YfmJ</fullName>
        <ecNumber evidence="3">1.-.-.-</ecNumber>
    </submittedName>
</protein>
<feature type="domain" description="Enoyl reductase (ER)" evidence="2">
    <location>
        <begin position="15"/>
        <end position="328"/>
    </location>
</feature>
<dbReference type="InterPro" id="IPR013149">
    <property type="entry name" value="ADH-like_C"/>
</dbReference>
<comment type="caution">
    <text evidence="3">The sequence shown here is derived from an EMBL/GenBank/DDBJ whole genome shotgun (WGS) entry which is preliminary data.</text>
</comment>
<dbReference type="EMBL" id="MLCB01000159">
    <property type="protein sequence ID" value="OJI92967.1"/>
    <property type="molecule type" value="Genomic_DNA"/>
</dbReference>
<dbReference type="Gene3D" id="3.90.180.10">
    <property type="entry name" value="Medium-chain alcohol dehydrogenases, catalytic domain"/>
    <property type="match status" value="1"/>
</dbReference>
<dbReference type="InterPro" id="IPR011032">
    <property type="entry name" value="GroES-like_sf"/>
</dbReference>
<dbReference type="PANTHER" id="PTHR43205:SF42">
    <property type="entry name" value="ALCOHOL DEHYDROGENASE, ZINC-CONTAINING (AFU_ORTHOLOGUE AFUA_7G04530)"/>
    <property type="match status" value="1"/>
</dbReference>
<keyword evidence="1 3" id="KW-0560">Oxidoreductase</keyword>
<dbReference type="GO" id="GO:0016628">
    <property type="term" value="F:oxidoreductase activity, acting on the CH-CH group of donors, NAD or NADP as acceptor"/>
    <property type="evidence" value="ECO:0007669"/>
    <property type="project" value="InterPro"/>
</dbReference>